<evidence type="ECO:0000256" key="1">
    <source>
        <dbReference type="SAM" id="MobiDB-lite"/>
    </source>
</evidence>
<accession>A0AAD6DAJ2</accession>
<keyword evidence="3" id="KW-1185">Reference proteome</keyword>
<feature type="compositionally biased region" description="Polar residues" evidence="1">
    <location>
        <begin position="83"/>
        <end position="98"/>
    </location>
</feature>
<feature type="region of interest" description="Disordered" evidence="1">
    <location>
        <begin position="1"/>
        <end position="98"/>
    </location>
</feature>
<sequence>MSYPPRPNNPREPYSSGMRDWEVPRHSGPSPAVYTSVAHNQLASRDNHVAHSHEYGGTATRERRANDAYNARPNYASPGVESGFQSQAGTPEPQENSLASALQRIHHLENILLRHGSELLRINAQVAQQSQVIDYQRPQLARQGQRLAVLEESLTIIRAEVARQGSAQTSRSLAQLRGSQ</sequence>
<dbReference type="AlphaFoldDB" id="A0AAD6DAJ2"/>
<protein>
    <submittedName>
        <fullName evidence="2">Uncharacterized protein</fullName>
    </submittedName>
</protein>
<dbReference type="EMBL" id="JAQJAC010000010">
    <property type="protein sequence ID" value="KAJ5568740.1"/>
    <property type="molecule type" value="Genomic_DNA"/>
</dbReference>
<feature type="compositionally biased region" description="Basic and acidic residues" evidence="1">
    <location>
        <begin position="45"/>
        <end position="66"/>
    </location>
</feature>
<proteinExistence type="predicted"/>
<dbReference type="Proteomes" id="UP001216150">
    <property type="component" value="Unassembled WGS sequence"/>
</dbReference>
<gene>
    <name evidence="2" type="ORF">N7450_011226</name>
</gene>
<evidence type="ECO:0000313" key="2">
    <source>
        <dbReference type="EMBL" id="KAJ5568740.1"/>
    </source>
</evidence>
<reference evidence="2 3" key="1">
    <citation type="journal article" date="2023" name="IMA Fungus">
        <title>Comparative genomic study of the Penicillium genus elucidates a diverse pangenome and 15 lateral gene transfer events.</title>
        <authorList>
            <person name="Petersen C."/>
            <person name="Sorensen T."/>
            <person name="Nielsen M.R."/>
            <person name="Sondergaard T.E."/>
            <person name="Sorensen J.L."/>
            <person name="Fitzpatrick D.A."/>
            <person name="Frisvad J.C."/>
            <person name="Nielsen K.L."/>
        </authorList>
    </citation>
    <scope>NUCLEOTIDE SEQUENCE [LARGE SCALE GENOMIC DNA]</scope>
    <source>
        <strain evidence="2 3">IBT 29057</strain>
    </source>
</reference>
<name>A0AAD6DAJ2_9EURO</name>
<organism evidence="2 3">
    <name type="scientific">Penicillium hetheringtonii</name>
    <dbReference type="NCBI Taxonomy" id="911720"/>
    <lineage>
        <taxon>Eukaryota</taxon>
        <taxon>Fungi</taxon>
        <taxon>Dikarya</taxon>
        <taxon>Ascomycota</taxon>
        <taxon>Pezizomycotina</taxon>
        <taxon>Eurotiomycetes</taxon>
        <taxon>Eurotiomycetidae</taxon>
        <taxon>Eurotiales</taxon>
        <taxon>Aspergillaceae</taxon>
        <taxon>Penicillium</taxon>
    </lineage>
</organism>
<comment type="caution">
    <text evidence="2">The sequence shown here is derived from an EMBL/GenBank/DDBJ whole genome shotgun (WGS) entry which is preliminary data.</text>
</comment>
<evidence type="ECO:0000313" key="3">
    <source>
        <dbReference type="Proteomes" id="UP001216150"/>
    </source>
</evidence>
<feature type="compositionally biased region" description="Pro residues" evidence="1">
    <location>
        <begin position="1"/>
        <end position="10"/>
    </location>
</feature>